<dbReference type="PANTHER" id="PTHR24559:SF444">
    <property type="entry name" value="REVERSE TRANSCRIPTASE DOMAIN-CONTAINING PROTEIN"/>
    <property type="match status" value="1"/>
</dbReference>
<dbReference type="Gene3D" id="3.30.70.270">
    <property type="match status" value="1"/>
</dbReference>
<feature type="region of interest" description="Disordered" evidence="1">
    <location>
        <begin position="28"/>
        <end position="64"/>
    </location>
</feature>
<keyword evidence="3" id="KW-0695">RNA-directed DNA polymerase</keyword>
<dbReference type="InterPro" id="IPR000477">
    <property type="entry name" value="RT_dom"/>
</dbReference>
<evidence type="ECO:0000256" key="1">
    <source>
        <dbReference type="SAM" id="MobiDB-lite"/>
    </source>
</evidence>
<proteinExistence type="predicted"/>
<feature type="compositionally biased region" description="Basic residues" evidence="1">
    <location>
        <begin position="40"/>
        <end position="50"/>
    </location>
</feature>
<feature type="domain" description="Reverse transcriptase" evidence="2">
    <location>
        <begin position="301"/>
        <end position="391"/>
    </location>
</feature>
<dbReference type="GO" id="GO:0003964">
    <property type="term" value="F:RNA-directed DNA polymerase activity"/>
    <property type="evidence" value="ECO:0007669"/>
    <property type="project" value="UniProtKB-KW"/>
</dbReference>
<dbReference type="SUPFAM" id="SSF56672">
    <property type="entry name" value="DNA/RNA polymerases"/>
    <property type="match status" value="1"/>
</dbReference>
<protein>
    <submittedName>
        <fullName evidence="3">Reverse transcriptase domain-containing protein</fullName>
    </submittedName>
</protein>
<name>A0A6L2KTP0_TANCI</name>
<dbReference type="InterPro" id="IPR043128">
    <property type="entry name" value="Rev_trsase/Diguanyl_cyclase"/>
</dbReference>
<reference evidence="3" key="1">
    <citation type="journal article" date="2019" name="Sci. Rep.">
        <title>Draft genome of Tanacetum cinerariifolium, the natural source of mosquito coil.</title>
        <authorList>
            <person name="Yamashiro T."/>
            <person name="Shiraishi A."/>
            <person name="Satake H."/>
            <person name="Nakayama K."/>
        </authorList>
    </citation>
    <scope>NUCLEOTIDE SEQUENCE</scope>
</reference>
<evidence type="ECO:0000313" key="3">
    <source>
        <dbReference type="EMBL" id="GEU51264.1"/>
    </source>
</evidence>
<feature type="region of interest" description="Disordered" evidence="1">
    <location>
        <begin position="123"/>
        <end position="142"/>
    </location>
</feature>
<evidence type="ECO:0000259" key="2">
    <source>
        <dbReference type="Pfam" id="PF00078"/>
    </source>
</evidence>
<dbReference type="AlphaFoldDB" id="A0A6L2KTP0"/>
<organism evidence="3">
    <name type="scientific">Tanacetum cinerariifolium</name>
    <name type="common">Dalmatian daisy</name>
    <name type="synonym">Chrysanthemum cinerariifolium</name>
    <dbReference type="NCBI Taxonomy" id="118510"/>
    <lineage>
        <taxon>Eukaryota</taxon>
        <taxon>Viridiplantae</taxon>
        <taxon>Streptophyta</taxon>
        <taxon>Embryophyta</taxon>
        <taxon>Tracheophyta</taxon>
        <taxon>Spermatophyta</taxon>
        <taxon>Magnoliopsida</taxon>
        <taxon>eudicotyledons</taxon>
        <taxon>Gunneridae</taxon>
        <taxon>Pentapetalae</taxon>
        <taxon>asterids</taxon>
        <taxon>campanulids</taxon>
        <taxon>Asterales</taxon>
        <taxon>Asteraceae</taxon>
        <taxon>Asteroideae</taxon>
        <taxon>Anthemideae</taxon>
        <taxon>Anthemidinae</taxon>
        <taxon>Tanacetum</taxon>
    </lineage>
</organism>
<dbReference type="EMBL" id="BKCJ010002841">
    <property type="protein sequence ID" value="GEU51264.1"/>
    <property type="molecule type" value="Genomic_DNA"/>
</dbReference>
<dbReference type="Gene3D" id="3.10.10.10">
    <property type="entry name" value="HIV Type 1 Reverse Transcriptase, subunit A, domain 1"/>
    <property type="match status" value="1"/>
</dbReference>
<keyword evidence="3" id="KW-0548">Nucleotidyltransferase</keyword>
<dbReference type="InterPro" id="IPR043502">
    <property type="entry name" value="DNA/RNA_pol_sf"/>
</dbReference>
<dbReference type="PANTHER" id="PTHR24559">
    <property type="entry name" value="TRANSPOSON TY3-I GAG-POL POLYPROTEIN"/>
    <property type="match status" value="1"/>
</dbReference>
<dbReference type="Pfam" id="PF00078">
    <property type="entry name" value="RVT_1"/>
    <property type="match status" value="1"/>
</dbReference>
<dbReference type="CDD" id="cd01647">
    <property type="entry name" value="RT_LTR"/>
    <property type="match status" value="1"/>
</dbReference>
<comment type="caution">
    <text evidence="3">The sequence shown here is derived from an EMBL/GenBank/DDBJ whole genome shotgun (WGS) entry which is preliminary data.</text>
</comment>
<dbReference type="InterPro" id="IPR053134">
    <property type="entry name" value="RNA-dir_DNA_polymerase"/>
</dbReference>
<keyword evidence="3" id="KW-0808">Transferase</keyword>
<sequence>MFKRLGNRGKSVFAHSDSRNQRSYLRYTGALSESEDSGGRHWKSRSKKKKSNEEEDESSQPCACEEIDHFTPRIRYFDFPKTRMPSHIKTYNERHNTDECMHLKKQIEEMLKARKLSHLIKELKQNNRKEQPTEAKKGETSRKDKALAILMVQFGKEWEDEGTEGPMIIEAEIEGHCIHRMYVDGGSALEILGEIIWPIGKIQLLVSIGDKKHSTSAWMNFMVVSLPSPHNDIIGRPGVRKLQAISSTAHRMLKLPIEGGVINSEDVRRLQGPKQSMPKGRISATENRLKGGISVRIPFQMLLDAYKGYHQIQMAKEDEEKTVFITSQGIFCYTKMPFGLRNVGATYQRLVDKAFHKHIGRNLKVYMDDLVIKSRTEDEIARDIEDTFKTLWKLT</sequence>
<gene>
    <name evidence="3" type="ORF">Tci_023242</name>
</gene>
<accession>A0A6L2KTP0</accession>